<dbReference type="Proteomes" id="UP000014254">
    <property type="component" value="Unassembled WGS sequence"/>
</dbReference>
<keyword evidence="2" id="KW-1185">Reference proteome</keyword>
<organism evidence="1 2">
    <name type="scientific">Mucor circinelloides f. circinelloides (strain 1006PhL)</name>
    <name type="common">Mucormycosis agent</name>
    <name type="synonym">Calyptromyces circinelloides</name>
    <dbReference type="NCBI Taxonomy" id="1220926"/>
    <lineage>
        <taxon>Eukaryota</taxon>
        <taxon>Fungi</taxon>
        <taxon>Fungi incertae sedis</taxon>
        <taxon>Mucoromycota</taxon>
        <taxon>Mucoromycotina</taxon>
        <taxon>Mucoromycetes</taxon>
        <taxon>Mucorales</taxon>
        <taxon>Mucorineae</taxon>
        <taxon>Mucoraceae</taxon>
        <taxon>Mucor</taxon>
    </lineage>
</organism>
<dbReference type="VEuPathDB" id="FungiDB:HMPREF1544_04074"/>
<gene>
    <name evidence="1" type="ORF">HMPREF1544_04074</name>
</gene>
<proteinExistence type="predicted"/>
<accession>S2K1N5</accession>
<dbReference type="OrthoDB" id="10269726at2759"/>
<dbReference type="InParanoid" id="S2K1N5"/>
<dbReference type="EMBL" id="KE123940">
    <property type="protein sequence ID" value="EPB89083.1"/>
    <property type="molecule type" value="Genomic_DNA"/>
</dbReference>
<sequence length="68" mass="7592">MASHILSPQDLEDLEIASYDYFEKNDSPLVSKPSICSMAWNDTNHYNGSKSCYVTPLNSAIAMSFIDD</sequence>
<reference evidence="2" key="1">
    <citation type="submission" date="2013-05" db="EMBL/GenBank/DDBJ databases">
        <title>The Genome sequence of Mucor circinelloides f. circinelloides 1006PhL.</title>
        <authorList>
            <consortium name="The Broad Institute Genomics Platform"/>
            <person name="Cuomo C."/>
            <person name="Earl A."/>
            <person name="Findley K."/>
            <person name="Lee S.C."/>
            <person name="Walker B."/>
            <person name="Young S."/>
            <person name="Zeng Q."/>
            <person name="Gargeya S."/>
            <person name="Fitzgerald M."/>
            <person name="Haas B."/>
            <person name="Abouelleil A."/>
            <person name="Allen A.W."/>
            <person name="Alvarado L."/>
            <person name="Arachchi H.M."/>
            <person name="Berlin A.M."/>
            <person name="Chapman S.B."/>
            <person name="Gainer-Dewar J."/>
            <person name="Goldberg J."/>
            <person name="Griggs A."/>
            <person name="Gujja S."/>
            <person name="Hansen M."/>
            <person name="Howarth C."/>
            <person name="Imamovic A."/>
            <person name="Ireland A."/>
            <person name="Larimer J."/>
            <person name="McCowan C."/>
            <person name="Murphy C."/>
            <person name="Pearson M."/>
            <person name="Poon T.W."/>
            <person name="Priest M."/>
            <person name="Roberts A."/>
            <person name="Saif S."/>
            <person name="Shea T."/>
            <person name="Sisk P."/>
            <person name="Sykes S."/>
            <person name="Wortman J."/>
            <person name="Nusbaum C."/>
            <person name="Birren B."/>
        </authorList>
    </citation>
    <scope>NUCLEOTIDE SEQUENCE [LARGE SCALE GENOMIC DNA]</scope>
    <source>
        <strain evidence="2">1006PhL</strain>
    </source>
</reference>
<name>S2K1N5_MUCC1</name>
<dbReference type="AlphaFoldDB" id="S2K1N5"/>
<evidence type="ECO:0000313" key="2">
    <source>
        <dbReference type="Proteomes" id="UP000014254"/>
    </source>
</evidence>
<protein>
    <submittedName>
        <fullName evidence="1">Uncharacterized protein</fullName>
    </submittedName>
</protein>
<evidence type="ECO:0000313" key="1">
    <source>
        <dbReference type="EMBL" id="EPB89083.1"/>
    </source>
</evidence>